<dbReference type="RefSeq" id="WP_183184863.1">
    <property type="nucleotide sequence ID" value="NZ_BMNP01000015.1"/>
</dbReference>
<accession>A0A840DZU1</accession>
<dbReference type="AlphaFoldDB" id="A0A840DZU1"/>
<evidence type="ECO:0000256" key="3">
    <source>
        <dbReference type="ARBA" id="ARBA00022692"/>
    </source>
</evidence>
<dbReference type="HAMAP" id="MF_00454">
    <property type="entry name" value="FluC"/>
    <property type="match status" value="1"/>
</dbReference>
<dbReference type="InterPro" id="IPR003691">
    <property type="entry name" value="FluC"/>
</dbReference>
<dbReference type="GO" id="GO:0062054">
    <property type="term" value="F:fluoride channel activity"/>
    <property type="evidence" value="ECO:0007669"/>
    <property type="project" value="UniProtKB-UniRule"/>
</dbReference>
<evidence type="ECO:0000256" key="10">
    <source>
        <dbReference type="HAMAP-Rule" id="MF_00454"/>
    </source>
</evidence>
<organism evidence="11 12">
    <name type="scientific">Anoxybacteroides voinovskiense</name>
    <dbReference type="NCBI Taxonomy" id="230470"/>
    <lineage>
        <taxon>Bacteria</taxon>
        <taxon>Bacillati</taxon>
        <taxon>Bacillota</taxon>
        <taxon>Bacilli</taxon>
        <taxon>Bacillales</taxon>
        <taxon>Anoxybacillaceae</taxon>
        <taxon>Anoxybacteroides</taxon>
    </lineage>
</organism>
<keyword evidence="3 10" id="KW-0812">Transmembrane</keyword>
<comment type="caution">
    <text evidence="11">The sequence shown here is derived from an EMBL/GenBank/DDBJ whole genome shotgun (WGS) entry which is preliminary data.</text>
</comment>
<keyword evidence="5 10" id="KW-0472">Membrane</keyword>
<evidence type="ECO:0000256" key="6">
    <source>
        <dbReference type="ARBA" id="ARBA00023303"/>
    </source>
</evidence>
<reference evidence="11 12" key="1">
    <citation type="submission" date="2020-08" db="EMBL/GenBank/DDBJ databases">
        <title>Genomic Encyclopedia of Type Strains, Phase IV (KMG-IV): sequencing the most valuable type-strain genomes for metagenomic binning, comparative biology and taxonomic classification.</title>
        <authorList>
            <person name="Goeker M."/>
        </authorList>
    </citation>
    <scope>NUCLEOTIDE SEQUENCE [LARGE SCALE GENOMIC DNA]</scope>
    <source>
        <strain evidence="11 12">DSM 17075</strain>
    </source>
</reference>
<evidence type="ECO:0000256" key="9">
    <source>
        <dbReference type="ARBA" id="ARBA00049940"/>
    </source>
</evidence>
<evidence type="ECO:0000313" key="11">
    <source>
        <dbReference type="EMBL" id="MBB4074506.1"/>
    </source>
</evidence>
<protein>
    <recommendedName>
        <fullName evidence="10">Fluoride-specific ion channel FluC</fullName>
    </recommendedName>
</protein>
<evidence type="ECO:0000256" key="1">
    <source>
        <dbReference type="ARBA" id="ARBA00004651"/>
    </source>
</evidence>
<feature type="transmembrane region" description="Helical" evidence="10">
    <location>
        <begin position="27"/>
        <end position="49"/>
    </location>
</feature>
<sequence length="128" mass="14150">MVYVVVGIAGMLGALLRYYVGVLLPTASFFGFPLGTLVVNFVGSFLLGWFATWSARPSFPLWLKTGIATGLIGSFTTFSTFSVDFLQLVQHHAWKMAFLYVFLSMFGGLLCSWSGFRVAKQTTRKEAL</sequence>
<gene>
    <name evidence="10" type="primary">fluC</name>
    <name evidence="10" type="synonym">crcB</name>
    <name evidence="11" type="ORF">GGR02_002273</name>
</gene>
<keyword evidence="10" id="KW-0813">Transport</keyword>
<evidence type="ECO:0000256" key="5">
    <source>
        <dbReference type="ARBA" id="ARBA00023136"/>
    </source>
</evidence>
<keyword evidence="4 10" id="KW-1133">Transmembrane helix</keyword>
<dbReference type="EMBL" id="JACIDE010000016">
    <property type="protein sequence ID" value="MBB4074506.1"/>
    <property type="molecule type" value="Genomic_DNA"/>
</dbReference>
<keyword evidence="6 10" id="KW-0407">Ion channel</keyword>
<evidence type="ECO:0000256" key="7">
    <source>
        <dbReference type="ARBA" id="ARBA00035120"/>
    </source>
</evidence>
<keyword evidence="2 10" id="KW-1003">Cell membrane</keyword>
<comment type="function">
    <text evidence="9 10">Fluoride-specific ion channel. Important for reducing fluoride concentration in the cell, thus reducing its toxicity.</text>
</comment>
<evidence type="ECO:0000313" key="12">
    <source>
        <dbReference type="Proteomes" id="UP000559598"/>
    </source>
</evidence>
<proteinExistence type="inferred from homology"/>
<keyword evidence="10" id="KW-0915">Sodium</keyword>
<dbReference type="GO" id="GO:0005886">
    <property type="term" value="C:plasma membrane"/>
    <property type="evidence" value="ECO:0007669"/>
    <property type="project" value="UniProtKB-SubCell"/>
</dbReference>
<dbReference type="PANTHER" id="PTHR28259:SF1">
    <property type="entry name" value="FLUORIDE EXPORT PROTEIN 1-RELATED"/>
    <property type="match status" value="1"/>
</dbReference>
<dbReference type="NCBIfam" id="TIGR00494">
    <property type="entry name" value="crcB"/>
    <property type="match status" value="1"/>
</dbReference>
<feature type="transmembrane region" description="Helical" evidence="10">
    <location>
        <begin position="93"/>
        <end position="116"/>
    </location>
</feature>
<name>A0A840DZU1_9BACL</name>
<comment type="activity regulation">
    <text evidence="10">Na(+) is not transported, but it plays an essential structural role and its presence is essential for fluoride channel function.</text>
</comment>
<feature type="binding site" evidence="10">
    <location>
        <position position="73"/>
    </location>
    <ligand>
        <name>Na(+)</name>
        <dbReference type="ChEBI" id="CHEBI:29101"/>
        <note>structural</note>
    </ligand>
</feature>
<keyword evidence="12" id="KW-1185">Reference proteome</keyword>
<dbReference type="GO" id="GO:0046872">
    <property type="term" value="F:metal ion binding"/>
    <property type="evidence" value="ECO:0007669"/>
    <property type="project" value="UniProtKB-KW"/>
</dbReference>
<comment type="similarity">
    <text evidence="7 10">Belongs to the fluoride channel Fluc/FEX (TC 1.A.43) family.</text>
</comment>
<dbReference type="PANTHER" id="PTHR28259">
    <property type="entry name" value="FLUORIDE EXPORT PROTEIN 1-RELATED"/>
    <property type="match status" value="1"/>
</dbReference>
<keyword evidence="10" id="KW-0479">Metal-binding</keyword>
<feature type="transmembrane region" description="Helical" evidence="10">
    <location>
        <begin position="61"/>
        <end position="81"/>
    </location>
</feature>
<dbReference type="Pfam" id="PF02537">
    <property type="entry name" value="CRCB"/>
    <property type="match status" value="1"/>
</dbReference>
<keyword evidence="10" id="KW-0406">Ion transport</keyword>
<evidence type="ECO:0000256" key="8">
    <source>
        <dbReference type="ARBA" id="ARBA00035585"/>
    </source>
</evidence>
<dbReference type="Proteomes" id="UP000559598">
    <property type="component" value="Unassembled WGS sequence"/>
</dbReference>
<feature type="binding site" evidence="10">
    <location>
        <position position="76"/>
    </location>
    <ligand>
        <name>Na(+)</name>
        <dbReference type="ChEBI" id="CHEBI:29101"/>
        <note>structural</note>
    </ligand>
</feature>
<comment type="subcellular location">
    <subcellularLocation>
        <location evidence="1 10">Cell membrane</location>
        <topology evidence="1 10">Multi-pass membrane protein</topology>
    </subcellularLocation>
</comment>
<comment type="catalytic activity">
    <reaction evidence="8">
        <text>fluoride(in) = fluoride(out)</text>
        <dbReference type="Rhea" id="RHEA:76159"/>
        <dbReference type="ChEBI" id="CHEBI:17051"/>
    </reaction>
    <physiologicalReaction direction="left-to-right" evidence="8">
        <dbReference type="Rhea" id="RHEA:76160"/>
    </physiologicalReaction>
</comment>
<evidence type="ECO:0000256" key="4">
    <source>
        <dbReference type="ARBA" id="ARBA00022989"/>
    </source>
</evidence>
<dbReference type="GO" id="GO:0140114">
    <property type="term" value="P:cellular detoxification of fluoride"/>
    <property type="evidence" value="ECO:0007669"/>
    <property type="project" value="UniProtKB-UniRule"/>
</dbReference>
<evidence type="ECO:0000256" key="2">
    <source>
        <dbReference type="ARBA" id="ARBA00022475"/>
    </source>
</evidence>